<accession>A0A0F9IYS1</accession>
<proteinExistence type="predicted"/>
<organism evidence="1">
    <name type="scientific">marine sediment metagenome</name>
    <dbReference type="NCBI Taxonomy" id="412755"/>
    <lineage>
        <taxon>unclassified sequences</taxon>
        <taxon>metagenomes</taxon>
        <taxon>ecological metagenomes</taxon>
    </lineage>
</organism>
<name>A0A0F9IYS1_9ZZZZ</name>
<dbReference type="AlphaFoldDB" id="A0A0F9IYS1"/>
<protein>
    <submittedName>
        <fullName evidence="1">Uncharacterized protein</fullName>
    </submittedName>
</protein>
<gene>
    <name evidence="1" type="ORF">LCGC14_1887280</name>
</gene>
<evidence type="ECO:0000313" key="1">
    <source>
        <dbReference type="EMBL" id="KKL92177.1"/>
    </source>
</evidence>
<sequence>MSKTNVKIETDLIEKVKKIIKKKKPLRKINSYAEATREVFIDFVNKNRKLLSNNFQKNSENHIETATEEST</sequence>
<comment type="caution">
    <text evidence="1">The sequence shown here is derived from an EMBL/GenBank/DDBJ whole genome shotgun (WGS) entry which is preliminary data.</text>
</comment>
<dbReference type="EMBL" id="LAZR01019538">
    <property type="protein sequence ID" value="KKL92177.1"/>
    <property type="molecule type" value="Genomic_DNA"/>
</dbReference>
<reference evidence="1" key="1">
    <citation type="journal article" date="2015" name="Nature">
        <title>Complex archaea that bridge the gap between prokaryotes and eukaryotes.</title>
        <authorList>
            <person name="Spang A."/>
            <person name="Saw J.H."/>
            <person name="Jorgensen S.L."/>
            <person name="Zaremba-Niedzwiedzka K."/>
            <person name="Martijn J."/>
            <person name="Lind A.E."/>
            <person name="van Eijk R."/>
            <person name="Schleper C."/>
            <person name="Guy L."/>
            <person name="Ettema T.J."/>
        </authorList>
    </citation>
    <scope>NUCLEOTIDE SEQUENCE</scope>
</reference>